<reference evidence="9 10" key="1">
    <citation type="submission" date="2018-03" db="EMBL/GenBank/DDBJ databases">
        <title>Genomic Encyclopedia of Archaeal and Bacterial Type Strains, Phase II (KMG-II): from individual species to whole genera.</title>
        <authorList>
            <person name="Goeker M."/>
        </authorList>
    </citation>
    <scope>NUCLEOTIDE SEQUENCE [LARGE SCALE GENOMIC DNA]</scope>
    <source>
        <strain evidence="9 10">DSM 45312</strain>
    </source>
</reference>
<feature type="transmembrane region" description="Helical" evidence="7">
    <location>
        <begin position="97"/>
        <end position="121"/>
    </location>
</feature>
<feature type="transmembrane region" description="Helical" evidence="7">
    <location>
        <begin position="42"/>
        <end position="62"/>
    </location>
</feature>
<dbReference type="EMBL" id="PYGA01000031">
    <property type="protein sequence ID" value="PSK87452.1"/>
    <property type="molecule type" value="Genomic_DNA"/>
</dbReference>
<keyword evidence="2" id="KW-1003">Cell membrane</keyword>
<dbReference type="PROSITE" id="PS50850">
    <property type="entry name" value="MFS"/>
    <property type="match status" value="1"/>
</dbReference>
<feature type="region of interest" description="Disordered" evidence="6">
    <location>
        <begin position="388"/>
        <end position="427"/>
    </location>
</feature>
<keyword evidence="3 7" id="KW-0812">Transmembrane</keyword>
<evidence type="ECO:0000256" key="1">
    <source>
        <dbReference type="ARBA" id="ARBA00004651"/>
    </source>
</evidence>
<feature type="transmembrane region" description="Helical" evidence="7">
    <location>
        <begin position="71"/>
        <end position="91"/>
    </location>
</feature>
<evidence type="ECO:0000256" key="7">
    <source>
        <dbReference type="SAM" id="Phobius"/>
    </source>
</evidence>
<dbReference type="InterPro" id="IPR036259">
    <property type="entry name" value="MFS_trans_sf"/>
</dbReference>
<dbReference type="GO" id="GO:0005886">
    <property type="term" value="C:plasma membrane"/>
    <property type="evidence" value="ECO:0007669"/>
    <property type="project" value="UniProtKB-SubCell"/>
</dbReference>
<comment type="subcellular location">
    <subcellularLocation>
        <location evidence="1">Cell membrane</location>
        <topology evidence="1">Multi-pass membrane protein</topology>
    </subcellularLocation>
</comment>
<name>A0A2P8CR77_9ACTN</name>
<dbReference type="GO" id="GO:0022857">
    <property type="term" value="F:transmembrane transporter activity"/>
    <property type="evidence" value="ECO:0007669"/>
    <property type="project" value="InterPro"/>
</dbReference>
<feature type="transmembrane region" description="Helical" evidence="7">
    <location>
        <begin position="360"/>
        <end position="383"/>
    </location>
</feature>
<evidence type="ECO:0000256" key="5">
    <source>
        <dbReference type="ARBA" id="ARBA00023136"/>
    </source>
</evidence>
<evidence type="ECO:0000313" key="9">
    <source>
        <dbReference type="EMBL" id="PSK87452.1"/>
    </source>
</evidence>
<evidence type="ECO:0000259" key="8">
    <source>
        <dbReference type="PROSITE" id="PS50850"/>
    </source>
</evidence>
<feature type="compositionally biased region" description="Basic and acidic residues" evidence="6">
    <location>
        <begin position="417"/>
        <end position="427"/>
    </location>
</feature>
<keyword evidence="10" id="KW-1185">Reference proteome</keyword>
<organism evidence="9 10">
    <name type="scientific">Murinocardiopsis flavida</name>
    <dbReference type="NCBI Taxonomy" id="645275"/>
    <lineage>
        <taxon>Bacteria</taxon>
        <taxon>Bacillati</taxon>
        <taxon>Actinomycetota</taxon>
        <taxon>Actinomycetes</taxon>
        <taxon>Streptosporangiales</taxon>
        <taxon>Nocardiopsidaceae</taxon>
        <taxon>Murinocardiopsis</taxon>
    </lineage>
</organism>
<accession>A0A2P8CR77</accession>
<dbReference type="AlphaFoldDB" id="A0A2P8CR77"/>
<evidence type="ECO:0000256" key="3">
    <source>
        <dbReference type="ARBA" id="ARBA00022692"/>
    </source>
</evidence>
<dbReference type="Pfam" id="PF07690">
    <property type="entry name" value="MFS_1"/>
    <property type="match status" value="1"/>
</dbReference>
<dbReference type="Proteomes" id="UP000240542">
    <property type="component" value="Unassembled WGS sequence"/>
</dbReference>
<feature type="transmembrane region" description="Helical" evidence="7">
    <location>
        <begin position="302"/>
        <end position="322"/>
    </location>
</feature>
<feature type="transmembrane region" description="Helical" evidence="7">
    <location>
        <begin position="249"/>
        <end position="267"/>
    </location>
</feature>
<dbReference type="Gene3D" id="1.20.1250.20">
    <property type="entry name" value="MFS general substrate transporter like domains"/>
    <property type="match status" value="1"/>
</dbReference>
<sequence>MRYRLPLYLTGAAAARIGDEMSGPALLLAGLAVTGSAATGSLLLSGIMISAAIGGPVLGALLDRTAVPGRLLTGALAGYAAVLIVVLLGLGRLPLPAVVAVAVLGGLLGPALAGGWTSQLARLVGPDRLPRATALDAMTYNLGSLAGPALAGAVALVAGATAGVITAAALILLALPAAWTLPTVPERRGPAPRTSVAADLAAGFLAIVRARFLARATVTSVISYVGVGILVTCTPLLGEKALGSTDSGAFLLATLAAASLAANALVAKRFDMLRPDTTVLVSTLVLAGALLLAAAASPIPLFTAMVLAGIGAGPQLTALFAVRHREAPERLRGQIFTTGASLKITGFAIGAGIGGPLATWSLSGSLIVAAGFEVLASAAFLAYTAAGSGRRPRPADTALPQGRETAVAPHGGADQSAQERGDHLGGR</sequence>
<feature type="transmembrane region" description="Helical" evidence="7">
    <location>
        <begin position="334"/>
        <end position="354"/>
    </location>
</feature>
<proteinExistence type="predicted"/>
<protein>
    <submittedName>
        <fullName evidence="9">Putative MFS family arabinose efflux permease</fullName>
    </submittedName>
</protein>
<keyword evidence="4 7" id="KW-1133">Transmembrane helix</keyword>
<dbReference type="SUPFAM" id="SSF103473">
    <property type="entry name" value="MFS general substrate transporter"/>
    <property type="match status" value="1"/>
</dbReference>
<feature type="transmembrane region" description="Helical" evidence="7">
    <location>
        <begin position="279"/>
        <end position="296"/>
    </location>
</feature>
<feature type="domain" description="Major facilitator superfamily (MFS) profile" evidence="8">
    <location>
        <begin position="1"/>
        <end position="388"/>
    </location>
</feature>
<evidence type="ECO:0000256" key="6">
    <source>
        <dbReference type="SAM" id="MobiDB-lite"/>
    </source>
</evidence>
<evidence type="ECO:0000313" key="10">
    <source>
        <dbReference type="Proteomes" id="UP000240542"/>
    </source>
</evidence>
<evidence type="ECO:0000256" key="2">
    <source>
        <dbReference type="ARBA" id="ARBA00022475"/>
    </source>
</evidence>
<dbReference type="PANTHER" id="PTHR23513">
    <property type="entry name" value="INTEGRAL MEMBRANE EFFLUX PROTEIN-RELATED"/>
    <property type="match status" value="1"/>
</dbReference>
<evidence type="ECO:0000256" key="4">
    <source>
        <dbReference type="ARBA" id="ARBA00022989"/>
    </source>
</evidence>
<dbReference type="InterPro" id="IPR020846">
    <property type="entry name" value="MFS_dom"/>
</dbReference>
<gene>
    <name evidence="9" type="ORF">CLV63_1315</name>
</gene>
<comment type="caution">
    <text evidence="9">The sequence shown here is derived from an EMBL/GenBank/DDBJ whole genome shotgun (WGS) entry which is preliminary data.</text>
</comment>
<dbReference type="PANTHER" id="PTHR23513:SF11">
    <property type="entry name" value="STAPHYLOFERRIN A TRANSPORTER"/>
    <property type="match status" value="1"/>
</dbReference>
<feature type="transmembrane region" description="Helical" evidence="7">
    <location>
        <begin position="221"/>
        <end position="237"/>
    </location>
</feature>
<feature type="transmembrane region" description="Helical" evidence="7">
    <location>
        <begin position="142"/>
        <end position="175"/>
    </location>
</feature>
<dbReference type="InterPro" id="IPR011701">
    <property type="entry name" value="MFS"/>
</dbReference>
<keyword evidence="5 7" id="KW-0472">Membrane</keyword>